<dbReference type="AlphaFoldDB" id="A0ABD3NXM3"/>
<feature type="compositionally biased region" description="Low complexity" evidence="1">
    <location>
        <begin position="261"/>
        <end position="273"/>
    </location>
</feature>
<feature type="region of interest" description="Disordered" evidence="1">
    <location>
        <begin position="255"/>
        <end position="460"/>
    </location>
</feature>
<dbReference type="EMBL" id="JALLPJ020000888">
    <property type="protein sequence ID" value="KAL3780507.1"/>
    <property type="molecule type" value="Genomic_DNA"/>
</dbReference>
<feature type="domain" description="DUF6824" evidence="2">
    <location>
        <begin position="522"/>
        <end position="605"/>
    </location>
</feature>
<dbReference type="InterPro" id="IPR049227">
    <property type="entry name" value="DUF6824"/>
</dbReference>
<name>A0ABD3NXM3_9STRA</name>
<proteinExistence type="predicted"/>
<dbReference type="Pfam" id="PF20710">
    <property type="entry name" value="DUF6824"/>
    <property type="match status" value="1"/>
</dbReference>
<feature type="region of interest" description="Disordered" evidence="1">
    <location>
        <begin position="644"/>
        <end position="706"/>
    </location>
</feature>
<feature type="region of interest" description="Disordered" evidence="1">
    <location>
        <begin position="118"/>
        <end position="243"/>
    </location>
</feature>
<gene>
    <name evidence="3" type="ORF">ACHAWO_007331</name>
</gene>
<comment type="caution">
    <text evidence="3">The sequence shown here is derived from an EMBL/GenBank/DDBJ whole genome shotgun (WGS) entry which is preliminary data.</text>
</comment>
<evidence type="ECO:0000313" key="3">
    <source>
        <dbReference type="EMBL" id="KAL3780507.1"/>
    </source>
</evidence>
<accession>A0ABD3NXM3</accession>
<feature type="compositionally biased region" description="Basic and acidic residues" evidence="1">
    <location>
        <begin position="428"/>
        <end position="439"/>
    </location>
</feature>
<feature type="compositionally biased region" description="Pro residues" evidence="1">
    <location>
        <begin position="687"/>
        <end position="706"/>
    </location>
</feature>
<sequence length="759" mass="82614">MPTQEETRQPVGQPNPSPPPEDDVSEAGNIFQRSDDEDPEEGGVNSHVIPKSPDEVWKRSASMRGGRGRGAPAVRYQNQKYSPPLSIGMPSWGSMEDHALEDYAEPVATGNIITPAVRGRLGSQPQIHPNMFRYPPSSPIKTSSPPSRNSPDEFEGGEEFIPPQSNTRRSANNDTIKTARVHEPLIYFPSVREPSIKPQFVREKKGTPPRHPSLVVDASTSHDSAETPGKSLQGGSVQVVGGDTGHWTLVSQSRSIESGEDWSATAASAPADATPERMYGPPPPHFRGPPNGPTYPPRYGMPPGYPMERYEREWRGPPGGPFPPPRYGYPYPHPPHGAPYPSNSVAIKQDDEEEPHPLLKDYNPHKDSVIRPQFQNTKKTPRFRADRDDDSSRGTQRKRRRRNPEEKLASAAAMAAAATAAAARAKQKKEQMAAGRLHEEELDSEDEIKTVGSVEDEDMPAAKRAAMASAVALRAAAGGSPCPPPKAAAEVDFDITDPPLTPIHPASDHPVLESASQMGEHDVLCGRGGGTNSQMGNRRYRALVRDFQPTYLMAKRREKPLMARSVVLVVRKRGGRFLRRDDTDGRLYEVGDEKAEAKTSQALREGLDVRATKTAANTLLGTENKKKKQAADAAPIVPIKKEGAATGAKPVIQFERPKSTSKAAAPIHMPAKPPIRYAADRPTSLGAPPPPHPYPPHGPSRYYPPGPYPYPPPYGHYACPPPPPGYGVYSTPPRSGQRPPPGSHAKEPNPFSPPRSNAF</sequence>
<feature type="compositionally biased region" description="Pro residues" evidence="1">
    <location>
        <begin position="318"/>
        <end position="338"/>
    </location>
</feature>
<feature type="compositionally biased region" description="Basic and acidic residues" evidence="1">
    <location>
        <begin position="355"/>
        <end position="369"/>
    </location>
</feature>
<evidence type="ECO:0000313" key="4">
    <source>
        <dbReference type="Proteomes" id="UP001530400"/>
    </source>
</evidence>
<organism evidence="3 4">
    <name type="scientific">Cyclotella atomus</name>
    <dbReference type="NCBI Taxonomy" id="382360"/>
    <lineage>
        <taxon>Eukaryota</taxon>
        <taxon>Sar</taxon>
        <taxon>Stramenopiles</taxon>
        <taxon>Ochrophyta</taxon>
        <taxon>Bacillariophyta</taxon>
        <taxon>Coscinodiscophyceae</taxon>
        <taxon>Thalassiosirophycidae</taxon>
        <taxon>Stephanodiscales</taxon>
        <taxon>Stephanodiscaceae</taxon>
        <taxon>Cyclotella</taxon>
    </lineage>
</organism>
<feature type="compositionally biased region" description="Polar residues" evidence="1">
    <location>
        <begin position="163"/>
        <end position="176"/>
    </location>
</feature>
<keyword evidence="4" id="KW-1185">Reference proteome</keyword>
<evidence type="ECO:0000259" key="2">
    <source>
        <dbReference type="Pfam" id="PF20710"/>
    </source>
</evidence>
<feature type="compositionally biased region" description="Pro residues" evidence="1">
    <location>
        <begin position="280"/>
        <end position="305"/>
    </location>
</feature>
<feature type="compositionally biased region" description="Low complexity" evidence="1">
    <location>
        <begin position="409"/>
        <end position="424"/>
    </location>
</feature>
<feature type="compositionally biased region" description="Low complexity" evidence="1">
    <location>
        <begin position="229"/>
        <end position="241"/>
    </location>
</feature>
<feature type="compositionally biased region" description="Basic and acidic residues" evidence="1">
    <location>
        <begin position="383"/>
        <end position="392"/>
    </location>
</feature>
<protein>
    <recommendedName>
        <fullName evidence="2">DUF6824 domain-containing protein</fullName>
    </recommendedName>
</protein>
<feature type="compositionally biased region" description="Low complexity" evidence="1">
    <location>
        <begin position="726"/>
        <end position="737"/>
    </location>
</feature>
<feature type="region of interest" description="Disordered" evidence="1">
    <location>
        <begin position="721"/>
        <end position="759"/>
    </location>
</feature>
<evidence type="ECO:0000256" key="1">
    <source>
        <dbReference type="SAM" id="MobiDB-lite"/>
    </source>
</evidence>
<dbReference type="Proteomes" id="UP001530400">
    <property type="component" value="Unassembled WGS sequence"/>
</dbReference>
<reference evidence="3 4" key="1">
    <citation type="submission" date="2024-10" db="EMBL/GenBank/DDBJ databases">
        <title>Updated reference genomes for cyclostephanoid diatoms.</title>
        <authorList>
            <person name="Roberts W.R."/>
            <person name="Alverson A.J."/>
        </authorList>
    </citation>
    <scope>NUCLEOTIDE SEQUENCE [LARGE SCALE GENOMIC DNA]</scope>
    <source>
        <strain evidence="3 4">AJA010-31</strain>
    </source>
</reference>
<feature type="region of interest" description="Disordered" evidence="1">
    <location>
        <begin position="1"/>
        <end position="90"/>
    </location>
</feature>